<dbReference type="Proteomes" id="UP000821865">
    <property type="component" value="Chromosome 9"/>
</dbReference>
<proteinExistence type="predicted"/>
<organism evidence="1 2">
    <name type="scientific">Dermacentor silvarum</name>
    <name type="common">Tick</name>
    <dbReference type="NCBI Taxonomy" id="543639"/>
    <lineage>
        <taxon>Eukaryota</taxon>
        <taxon>Metazoa</taxon>
        <taxon>Ecdysozoa</taxon>
        <taxon>Arthropoda</taxon>
        <taxon>Chelicerata</taxon>
        <taxon>Arachnida</taxon>
        <taxon>Acari</taxon>
        <taxon>Parasitiformes</taxon>
        <taxon>Ixodida</taxon>
        <taxon>Ixodoidea</taxon>
        <taxon>Ixodidae</taxon>
        <taxon>Rhipicephalinae</taxon>
        <taxon>Dermacentor</taxon>
    </lineage>
</organism>
<protein>
    <submittedName>
        <fullName evidence="1">Uncharacterized protein</fullName>
    </submittedName>
</protein>
<gene>
    <name evidence="1" type="ORF">HPB49_020740</name>
</gene>
<dbReference type="EMBL" id="CM023478">
    <property type="protein sequence ID" value="KAH7934035.1"/>
    <property type="molecule type" value="Genomic_DNA"/>
</dbReference>
<evidence type="ECO:0000313" key="2">
    <source>
        <dbReference type="Proteomes" id="UP000821865"/>
    </source>
</evidence>
<comment type="caution">
    <text evidence="1">The sequence shown here is derived from an EMBL/GenBank/DDBJ whole genome shotgun (WGS) entry which is preliminary data.</text>
</comment>
<accession>A0ACB8C5D3</accession>
<sequence>MCEVAEALSQRKVVWREGNDMVNAISRRTATKGGIDHQRQASDYRCKKCNRQRKPCQYFAYGKRCNSCNMLHHFAVCCPAHIRKDEVGEVSEQIVDDAFDILEVGDGSRMGNDWKVTAYLASQEVLFKCYPNNGDWIMVKRNYPYDPHVGGSARCVKYERIGPVMGNSMKVRFSWCQDGSGRYGCAMWRRVSHTLSRRASYCDFIFDLFCGGAPKYQVYDQSCSRVLGLYGNSNSGGWKQ</sequence>
<keyword evidence="2" id="KW-1185">Reference proteome</keyword>
<reference evidence="1" key="1">
    <citation type="submission" date="2020-05" db="EMBL/GenBank/DDBJ databases">
        <title>Large-scale comparative analyses of tick genomes elucidate their genetic diversity and vector capacities.</title>
        <authorList>
            <person name="Jia N."/>
            <person name="Wang J."/>
            <person name="Shi W."/>
            <person name="Du L."/>
            <person name="Sun Y."/>
            <person name="Zhan W."/>
            <person name="Jiang J."/>
            <person name="Wang Q."/>
            <person name="Zhang B."/>
            <person name="Ji P."/>
            <person name="Sakyi L.B."/>
            <person name="Cui X."/>
            <person name="Yuan T."/>
            <person name="Jiang B."/>
            <person name="Yang W."/>
            <person name="Lam T.T.-Y."/>
            <person name="Chang Q."/>
            <person name="Ding S."/>
            <person name="Wang X."/>
            <person name="Zhu J."/>
            <person name="Ruan X."/>
            <person name="Zhao L."/>
            <person name="Wei J."/>
            <person name="Que T."/>
            <person name="Du C."/>
            <person name="Cheng J."/>
            <person name="Dai P."/>
            <person name="Han X."/>
            <person name="Huang E."/>
            <person name="Gao Y."/>
            <person name="Liu J."/>
            <person name="Shao H."/>
            <person name="Ye R."/>
            <person name="Li L."/>
            <person name="Wei W."/>
            <person name="Wang X."/>
            <person name="Wang C."/>
            <person name="Yang T."/>
            <person name="Huo Q."/>
            <person name="Li W."/>
            <person name="Guo W."/>
            <person name="Chen H."/>
            <person name="Zhou L."/>
            <person name="Ni X."/>
            <person name="Tian J."/>
            <person name="Zhou Y."/>
            <person name="Sheng Y."/>
            <person name="Liu T."/>
            <person name="Pan Y."/>
            <person name="Xia L."/>
            <person name="Li J."/>
            <person name="Zhao F."/>
            <person name="Cao W."/>
        </authorList>
    </citation>
    <scope>NUCLEOTIDE SEQUENCE</scope>
    <source>
        <strain evidence="1">Dsil-2018</strain>
    </source>
</reference>
<name>A0ACB8C5D3_DERSI</name>
<evidence type="ECO:0000313" key="1">
    <source>
        <dbReference type="EMBL" id="KAH7934035.1"/>
    </source>
</evidence>